<comment type="similarity">
    <text evidence="6">Belongs to the YccS/YhfK family.</text>
</comment>
<feature type="region of interest" description="Disordered" evidence="7">
    <location>
        <begin position="484"/>
        <end position="513"/>
    </location>
</feature>
<feature type="transmembrane region" description="Helical" evidence="8">
    <location>
        <begin position="273"/>
        <end position="292"/>
    </location>
</feature>
<feature type="transmembrane region" description="Helical" evidence="8">
    <location>
        <begin position="149"/>
        <end position="167"/>
    </location>
</feature>
<evidence type="ECO:0000256" key="8">
    <source>
        <dbReference type="SAM" id="Phobius"/>
    </source>
</evidence>
<name>A0A388ST32_9ACTN</name>
<reference evidence="10 11" key="1">
    <citation type="submission" date="2018-07" db="EMBL/GenBank/DDBJ databases">
        <title>Whole Genome Shotgun Sequence of Streptomyces spongiicola strain 531S.</title>
        <authorList>
            <person name="Dohra H."/>
            <person name="Kodani S."/>
        </authorList>
    </citation>
    <scope>NUCLEOTIDE SEQUENCE [LARGE SCALE GENOMIC DNA]</scope>
    <source>
        <strain evidence="10 11">531S</strain>
    </source>
</reference>
<evidence type="ECO:0000256" key="1">
    <source>
        <dbReference type="ARBA" id="ARBA00004651"/>
    </source>
</evidence>
<evidence type="ECO:0000259" key="9">
    <source>
        <dbReference type="Pfam" id="PF13515"/>
    </source>
</evidence>
<keyword evidence="4 8" id="KW-1133">Transmembrane helix</keyword>
<evidence type="ECO:0000256" key="6">
    <source>
        <dbReference type="ARBA" id="ARBA00043993"/>
    </source>
</evidence>
<dbReference type="Proteomes" id="UP000265354">
    <property type="component" value="Unassembled WGS sequence"/>
</dbReference>
<keyword evidence="2" id="KW-1003">Cell membrane</keyword>
<proteinExistence type="inferred from homology"/>
<dbReference type="EMBL" id="BGZL01000002">
    <property type="protein sequence ID" value="GBP99273.1"/>
    <property type="molecule type" value="Genomic_DNA"/>
</dbReference>
<keyword evidence="3 8" id="KW-0812">Transmembrane</keyword>
<keyword evidence="5 8" id="KW-0472">Membrane</keyword>
<comment type="subcellular location">
    <subcellularLocation>
        <location evidence="1">Cell membrane</location>
        <topology evidence="1">Multi-pass membrane protein</topology>
    </subcellularLocation>
</comment>
<comment type="caution">
    <text evidence="10">The sequence shown here is derived from an EMBL/GenBank/DDBJ whole genome shotgun (WGS) entry which is preliminary data.</text>
</comment>
<evidence type="ECO:0000313" key="10">
    <source>
        <dbReference type="EMBL" id="GBP99273.1"/>
    </source>
</evidence>
<evidence type="ECO:0000256" key="7">
    <source>
        <dbReference type="SAM" id="MobiDB-lite"/>
    </source>
</evidence>
<feature type="transmembrane region" description="Helical" evidence="8">
    <location>
        <begin position="323"/>
        <end position="344"/>
    </location>
</feature>
<sequence length="539" mass="55997">MDPSMALRTPRRHFHAGASTHVERRAGAGRKEREAVLKRVFAAPDPGLLRLRSATRAVLGVGVAVAGCALTGHPLTSVMTGGLAALLALFTVTDPRIRDQAVTTALLPVVGLPVLALATGLHTAPVARDAAFVAVAGAAVYARRWGPRGHALGVFAFMTFFVTQFLSAVPAQLAALCSSVVLGVLAASAVRFGAWCFERRLSPPAAPVLPGGTGLARTTTRQAVQVTVAGTFALAAGQLLSDERWYWAVGAAWWIFVNTSARGETLVRGFRRVLGTVLGITAGLVVAVPVQGAPLPTTVLALACVFGIFYSAPVSYSWMMFAVTLLVSLLYGLLGALGPALLALRLAETAVGALGAALAVAFVLPVTTHSVTDAWIRLAVRCVHECTTVAMRRLAGDETADPAPRAAELEQLLARVRMSLAPLVHPLSPLRARKARARQVIALLDDCAREVRGLAAVAADPYASHDARLAAACWRVEAAVHALEPDSGPGRGPAPAGSGAPPEHPGAEAALSHLDGLERALSGLATPLRSSPRAPLTTV</sequence>
<feature type="transmembrane region" description="Helical" evidence="8">
    <location>
        <begin position="102"/>
        <end position="120"/>
    </location>
</feature>
<evidence type="ECO:0000256" key="2">
    <source>
        <dbReference type="ARBA" id="ARBA00022475"/>
    </source>
</evidence>
<dbReference type="PANTHER" id="PTHR30509">
    <property type="entry name" value="P-HYDROXYBENZOIC ACID EFFLUX PUMP SUBUNIT-RELATED"/>
    <property type="match status" value="1"/>
</dbReference>
<accession>A0A388ST32</accession>
<feature type="domain" description="Integral membrane bound transporter" evidence="9">
    <location>
        <begin position="233"/>
        <end position="358"/>
    </location>
</feature>
<protein>
    <recommendedName>
        <fullName evidence="9">Integral membrane bound transporter domain-containing protein</fullName>
    </recommendedName>
</protein>
<dbReference type="PANTHER" id="PTHR30509:SF9">
    <property type="entry name" value="MULTIDRUG RESISTANCE PROTEIN MDTO"/>
    <property type="match status" value="1"/>
</dbReference>
<evidence type="ECO:0000256" key="3">
    <source>
        <dbReference type="ARBA" id="ARBA00022692"/>
    </source>
</evidence>
<organism evidence="10 11">
    <name type="scientific">Streptomyces spongiicola</name>
    <dbReference type="NCBI Taxonomy" id="1690221"/>
    <lineage>
        <taxon>Bacteria</taxon>
        <taxon>Bacillati</taxon>
        <taxon>Actinomycetota</taxon>
        <taxon>Actinomycetes</taxon>
        <taxon>Kitasatosporales</taxon>
        <taxon>Streptomycetaceae</taxon>
        <taxon>Streptomyces</taxon>
    </lineage>
</organism>
<dbReference type="AlphaFoldDB" id="A0A388ST32"/>
<dbReference type="Pfam" id="PF13515">
    <property type="entry name" value="FUSC_2"/>
    <property type="match status" value="1"/>
</dbReference>
<evidence type="ECO:0000256" key="5">
    <source>
        <dbReference type="ARBA" id="ARBA00023136"/>
    </source>
</evidence>
<evidence type="ECO:0000256" key="4">
    <source>
        <dbReference type="ARBA" id="ARBA00022989"/>
    </source>
</evidence>
<feature type="transmembrane region" description="Helical" evidence="8">
    <location>
        <begin position="350"/>
        <end position="371"/>
    </location>
</feature>
<dbReference type="GO" id="GO:0005886">
    <property type="term" value="C:plasma membrane"/>
    <property type="evidence" value="ECO:0007669"/>
    <property type="project" value="UniProtKB-SubCell"/>
</dbReference>
<gene>
    <name evidence="10" type="ORF">SSP531S_06680</name>
</gene>
<dbReference type="InterPro" id="IPR049453">
    <property type="entry name" value="Memb_transporter_dom"/>
</dbReference>
<feature type="transmembrane region" description="Helical" evidence="8">
    <location>
        <begin position="57"/>
        <end position="90"/>
    </location>
</feature>
<evidence type="ECO:0000313" key="11">
    <source>
        <dbReference type="Proteomes" id="UP000265354"/>
    </source>
</evidence>
<feature type="transmembrane region" description="Helical" evidence="8">
    <location>
        <begin position="173"/>
        <end position="194"/>
    </location>
</feature>
<feature type="transmembrane region" description="Helical" evidence="8">
    <location>
        <begin position="298"/>
        <end position="316"/>
    </location>
</feature>